<dbReference type="InterPro" id="IPR000073">
    <property type="entry name" value="AB_hydrolase_1"/>
</dbReference>
<feature type="domain" description="AB hydrolase-1" evidence="3">
    <location>
        <begin position="26"/>
        <end position="244"/>
    </location>
</feature>
<dbReference type="InterPro" id="IPR029058">
    <property type="entry name" value="AB_hydrolase_fold"/>
</dbReference>
<evidence type="ECO:0000313" key="5">
    <source>
        <dbReference type="Proteomes" id="UP000294360"/>
    </source>
</evidence>
<dbReference type="Pfam" id="PF00561">
    <property type="entry name" value="Abhydrolase_1"/>
    <property type="match status" value="1"/>
</dbReference>
<dbReference type="GO" id="GO:0016787">
    <property type="term" value="F:hydrolase activity"/>
    <property type="evidence" value="ECO:0007669"/>
    <property type="project" value="UniProtKB-KW"/>
</dbReference>
<dbReference type="EMBL" id="LR536450">
    <property type="protein sequence ID" value="VFU08892.1"/>
    <property type="molecule type" value="Genomic_DNA"/>
</dbReference>
<evidence type="ECO:0000256" key="2">
    <source>
        <dbReference type="SAM" id="MobiDB-lite"/>
    </source>
</evidence>
<dbReference type="KEGG" id="mtun:MTUNDRAET4_1999"/>
<dbReference type="PANTHER" id="PTHR43798">
    <property type="entry name" value="MONOACYLGLYCEROL LIPASE"/>
    <property type="match status" value="1"/>
</dbReference>
<dbReference type="OrthoDB" id="9793083at2"/>
<reference evidence="4 5" key="1">
    <citation type="submission" date="2019-03" db="EMBL/GenBank/DDBJ databases">
        <authorList>
            <person name="Kox A.R. M."/>
        </authorList>
    </citation>
    <scope>NUCLEOTIDE SEQUENCE [LARGE SCALE GENOMIC DNA]</scope>
    <source>
        <strain evidence="4">MTUNDRAET4 annotated genome</strain>
    </source>
</reference>
<sequence>MSEITVAGEIFNVRLEGDETKEVLALAHHLGGSLELWEPLMPALLEHFRVLRYDSRGHGASVANEGPYSVAKLAQDAIGILDALRIEKAHWLGLSMGAIVGQAVLLQAPDRIGRAVLANTAAQIGAPEIWNARILAARSLGMDHLAQSTAERWFTEDFRAAEPDLVRFVIDIFRATPAVGYAAACAALRDVDQRETVRSIRNKVLVLVGRHDPSAPASLGAFVASVIEGAKLVTLESSHISAIEDQEGFMEAAVDFLTAVDSPLRKAAPPRKIARRTPARQGLASRAPAKKAVAKKAPPKKAATKKAAPKKAAAKKTAVKKAPAKKAAVKKSAVKKAPVKKSAVKKAAPKKVPVNKAAAKKVVAKKAVAKKVAAKKGAVKKAPVRTAPAKSAPSKSAPSKSVAKKGRVAAAKAGQKKAVQKKAALKKPRRGR</sequence>
<dbReference type="PRINTS" id="PR00111">
    <property type="entry name" value="ABHYDROLASE"/>
</dbReference>
<dbReference type="GO" id="GO:0016020">
    <property type="term" value="C:membrane"/>
    <property type="evidence" value="ECO:0007669"/>
    <property type="project" value="TreeGrafter"/>
</dbReference>
<feature type="compositionally biased region" description="Basic residues" evidence="2">
    <location>
        <begin position="414"/>
        <end position="432"/>
    </location>
</feature>
<gene>
    <name evidence="4" type="ORF">MTUNDRAET4_1999</name>
</gene>
<dbReference type="AlphaFoldDB" id="A0A4U8Z0U2"/>
<feature type="compositionally biased region" description="Basic residues" evidence="2">
    <location>
        <begin position="358"/>
        <end position="383"/>
    </location>
</feature>
<protein>
    <submittedName>
        <fullName evidence="4">Alpha/beta hydrolase fold protein (Modular protein)</fullName>
    </submittedName>
</protein>
<evidence type="ECO:0000259" key="3">
    <source>
        <dbReference type="Pfam" id="PF00561"/>
    </source>
</evidence>
<evidence type="ECO:0000256" key="1">
    <source>
        <dbReference type="ARBA" id="ARBA00022801"/>
    </source>
</evidence>
<keyword evidence="1 4" id="KW-0378">Hydrolase</keyword>
<accession>A0A4U8Z0U2</accession>
<dbReference type="RefSeq" id="WP_134489010.1">
    <property type="nucleotide sequence ID" value="NZ_CP139089.1"/>
</dbReference>
<feature type="compositionally biased region" description="Basic residues" evidence="2">
    <location>
        <begin position="268"/>
        <end position="278"/>
    </location>
</feature>
<name>A0A4U8Z0U2_METTU</name>
<feature type="compositionally biased region" description="Basic residues" evidence="2">
    <location>
        <begin position="288"/>
        <end position="349"/>
    </location>
</feature>
<feature type="region of interest" description="Disordered" evidence="2">
    <location>
        <begin position="267"/>
        <end position="432"/>
    </location>
</feature>
<evidence type="ECO:0000313" key="4">
    <source>
        <dbReference type="EMBL" id="VFU08892.1"/>
    </source>
</evidence>
<dbReference type="SUPFAM" id="SSF53474">
    <property type="entry name" value="alpha/beta-Hydrolases"/>
    <property type="match status" value="1"/>
</dbReference>
<dbReference type="Gene3D" id="3.40.50.1820">
    <property type="entry name" value="alpha/beta hydrolase"/>
    <property type="match status" value="1"/>
</dbReference>
<dbReference type="Proteomes" id="UP000294360">
    <property type="component" value="Chromosome"/>
</dbReference>
<dbReference type="PANTHER" id="PTHR43798:SF31">
    <property type="entry name" value="AB HYDROLASE SUPERFAMILY PROTEIN YCLE"/>
    <property type="match status" value="1"/>
</dbReference>
<proteinExistence type="predicted"/>
<organism evidence="4 5">
    <name type="scientific">Methylocella tundrae</name>
    <dbReference type="NCBI Taxonomy" id="227605"/>
    <lineage>
        <taxon>Bacteria</taxon>
        <taxon>Pseudomonadati</taxon>
        <taxon>Pseudomonadota</taxon>
        <taxon>Alphaproteobacteria</taxon>
        <taxon>Hyphomicrobiales</taxon>
        <taxon>Beijerinckiaceae</taxon>
        <taxon>Methylocella</taxon>
    </lineage>
</organism>
<feature type="compositionally biased region" description="Low complexity" evidence="2">
    <location>
        <begin position="387"/>
        <end position="401"/>
    </location>
</feature>
<dbReference type="InterPro" id="IPR050266">
    <property type="entry name" value="AB_hydrolase_sf"/>
</dbReference>